<dbReference type="Pfam" id="PF00450">
    <property type="entry name" value="Peptidase_S10"/>
    <property type="match status" value="1"/>
</dbReference>
<dbReference type="InterPro" id="IPR029058">
    <property type="entry name" value="AB_hydrolase_fold"/>
</dbReference>
<keyword evidence="4" id="KW-0645">Protease</keyword>
<protein>
    <recommendedName>
        <fullName evidence="4">Carboxypeptidase</fullName>
        <ecNumber evidence="4">3.4.16.-</ecNumber>
    </recommendedName>
</protein>
<gene>
    <name evidence="5" type="ORF">SAY86_012641</name>
</gene>
<name>A0AAN7MAD5_TRANT</name>
<keyword evidence="4" id="KW-0378">Hydrolase</keyword>
<dbReference type="Gene3D" id="3.40.50.1820">
    <property type="entry name" value="alpha/beta hydrolase"/>
    <property type="match status" value="1"/>
</dbReference>
<dbReference type="InterPro" id="IPR018202">
    <property type="entry name" value="Ser_caboxypep_ser_AS"/>
</dbReference>
<keyword evidence="3" id="KW-0964">Secreted</keyword>
<feature type="chain" id="PRO_5042661971" description="Carboxypeptidase" evidence="4">
    <location>
        <begin position="27"/>
        <end position="216"/>
    </location>
</feature>
<comment type="subcellular location">
    <subcellularLocation>
        <location evidence="1">Secreted</location>
    </subcellularLocation>
</comment>
<accession>A0AAN7MAD5</accession>
<dbReference type="GO" id="GO:0004185">
    <property type="term" value="F:serine-type carboxypeptidase activity"/>
    <property type="evidence" value="ECO:0007669"/>
    <property type="project" value="UniProtKB-UniRule"/>
</dbReference>
<dbReference type="SUPFAM" id="SSF53474">
    <property type="entry name" value="alpha/beta-Hydrolases"/>
    <property type="match status" value="1"/>
</dbReference>
<dbReference type="GO" id="GO:0016747">
    <property type="term" value="F:acyltransferase activity, transferring groups other than amino-acyl groups"/>
    <property type="evidence" value="ECO:0007669"/>
    <property type="project" value="TreeGrafter"/>
</dbReference>
<comment type="similarity">
    <text evidence="2 4">Belongs to the peptidase S10 family.</text>
</comment>
<organism evidence="5 6">
    <name type="scientific">Trapa natans</name>
    <name type="common">Water chestnut</name>
    <dbReference type="NCBI Taxonomy" id="22666"/>
    <lineage>
        <taxon>Eukaryota</taxon>
        <taxon>Viridiplantae</taxon>
        <taxon>Streptophyta</taxon>
        <taxon>Embryophyta</taxon>
        <taxon>Tracheophyta</taxon>
        <taxon>Spermatophyta</taxon>
        <taxon>Magnoliopsida</taxon>
        <taxon>eudicotyledons</taxon>
        <taxon>Gunneridae</taxon>
        <taxon>Pentapetalae</taxon>
        <taxon>rosids</taxon>
        <taxon>malvids</taxon>
        <taxon>Myrtales</taxon>
        <taxon>Lythraceae</taxon>
        <taxon>Trapa</taxon>
    </lineage>
</organism>
<evidence type="ECO:0000256" key="2">
    <source>
        <dbReference type="ARBA" id="ARBA00009431"/>
    </source>
</evidence>
<dbReference type="Proteomes" id="UP001346149">
    <property type="component" value="Unassembled WGS sequence"/>
</dbReference>
<dbReference type="InterPro" id="IPR001563">
    <property type="entry name" value="Peptidase_S10"/>
</dbReference>
<dbReference type="PROSITE" id="PS00131">
    <property type="entry name" value="CARBOXYPEPT_SER_SER"/>
    <property type="match status" value="1"/>
</dbReference>
<keyword evidence="4" id="KW-0732">Signal</keyword>
<comment type="caution">
    <text evidence="5">The sequence shown here is derived from an EMBL/GenBank/DDBJ whole genome shotgun (WGS) entry which is preliminary data.</text>
</comment>
<dbReference type="GO" id="GO:0006508">
    <property type="term" value="P:proteolysis"/>
    <property type="evidence" value="ECO:0007669"/>
    <property type="project" value="UniProtKB-KW"/>
</dbReference>
<dbReference type="GO" id="GO:0005576">
    <property type="term" value="C:extracellular region"/>
    <property type="evidence" value="ECO:0007669"/>
    <property type="project" value="UniProtKB-SubCell"/>
</dbReference>
<reference evidence="5 6" key="1">
    <citation type="journal article" date="2023" name="Hortic Res">
        <title>Pangenome of water caltrop reveals structural variations and asymmetric subgenome divergence after allopolyploidization.</title>
        <authorList>
            <person name="Zhang X."/>
            <person name="Chen Y."/>
            <person name="Wang L."/>
            <person name="Yuan Y."/>
            <person name="Fang M."/>
            <person name="Shi L."/>
            <person name="Lu R."/>
            <person name="Comes H.P."/>
            <person name="Ma Y."/>
            <person name="Chen Y."/>
            <person name="Huang G."/>
            <person name="Zhou Y."/>
            <person name="Zheng Z."/>
            <person name="Qiu Y."/>
        </authorList>
    </citation>
    <scope>NUCLEOTIDE SEQUENCE [LARGE SCALE GENOMIC DNA]</scope>
    <source>
        <strain evidence="5">F231</strain>
    </source>
</reference>
<evidence type="ECO:0000313" key="5">
    <source>
        <dbReference type="EMBL" id="KAK4794647.1"/>
    </source>
</evidence>
<dbReference type="PANTHER" id="PTHR11802:SF254">
    <property type="entry name" value="SERINE CARBOXYPEPTIDASE-LIKE 20"/>
    <property type="match status" value="1"/>
</dbReference>
<sequence>MGSPKTGLLSNWALLISAVCLSFVLAAHSAPEEALVTHLPGFNGTFPSKHYSGYVTIDPKTEKRLFYYFVLSEGQPSKDPVVLWLNGGPGCSSFDGFVYEHGPFNFELSYDGLPKLHLNQYGWSKVSNIIYLDSPAGVGFSYANTTAAYITGDNETALDSHTFLLKWFELYPEFLLNPFFIAGESYAGVYVPTLAFEVAKGTASLPFQLVYFVHPY</sequence>
<dbReference type="GO" id="GO:0019748">
    <property type="term" value="P:secondary metabolic process"/>
    <property type="evidence" value="ECO:0007669"/>
    <property type="project" value="TreeGrafter"/>
</dbReference>
<evidence type="ECO:0000256" key="4">
    <source>
        <dbReference type="RuleBase" id="RU361156"/>
    </source>
</evidence>
<proteinExistence type="inferred from homology"/>
<dbReference type="EMBL" id="JAXQNO010000007">
    <property type="protein sequence ID" value="KAK4794647.1"/>
    <property type="molecule type" value="Genomic_DNA"/>
</dbReference>
<keyword evidence="4" id="KW-0121">Carboxypeptidase</keyword>
<dbReference type="AlphaFoldDB" id="A0AAN7MAD5"/>
<evidence type="ECO:0000256" key="1">
    <source>
        <dbReference type="ARBA" id="ARBA00004613"/>
    </source>
</evidence>
<dbReference type="EC" id="3.4.16.-" evidence="4"/>
<dbReference type="PRINTS" id="PR00724">
    <property type="entry name" value="CRBOXYPTASEC"/>
</dbReference>
<keyword evidence="6" id="KW-1185">Reference proteome</keyword>
<evidence type="ECO:0000256" key="3">
    <source>
        <dbReference type="ARBA" id="ARBA00022525"/>
    </source>
</evidence>
<evidence type="ECO:0000313" key="6">
    <source>
        <dbReference type="Proteomes" id="UP001346149"/>
    </source>
</evidence>
<feature type="signal peptide" evidence="4">
    <location>
        <begin position="1"/>
        <end position="26"/>
    </location>
</feature>
<dbReference type="PANTHER" id="PTHR11802">
    <property type="entry name" value="SERINE PROTEASE FAMILY S10 SERINE CARBOXYPEPTIDASE"/>
    <property type="match status" value="1"/>
</dbReference>